<proteinExistence type="predicted"/>
<comment type="caution">
    <text evidence="2">The sequence shown here is derived from an EMBL/GenBank/DDBJ whole genome shotgun (WGS) entry which is preliminary data.</text>
</comment>
<sequence>MESEQSDAGSFTTDGSFQVEEFSPPMSPEVEGCFVEPSGHEPNKFQLLAQGADLAMPEACAAEAVEDRMGG</sequence>
<protein>
    <submittedName>
        <fullName evidence="2">Uncharacterized protein</fullName>
    </submittedName>
</protein>
<dbReference type="EMBL" id="JAHHUM010002707">
    <property type="protein sequence ID" value="KAK5601181.1"/>
    <property type="molecule type" value="Genomic_DNA"/>
</dbReference>
<feature type="non-terminal residue" evidence="2">
    <location>
        <position position="71"/>
    </location>
</feature>
<evidence type="ECO:0000313" key="3">
    <source>
        <dbReference type="Proteomes" id="UP001311232"/>
    </source>
</evidence>
<gene>
    <name evidence="2" type="ORF">CRENBAI_003117</name>
</gene>
<organism evidence="2 3">
    <name type="scientific">Crenichthys baileyi</name>
    <name type="common">White River springfish</name>
    <dbReference type="NCBI Taxonomy" id="28760"/>
    <lineage>
        <taxon>Eukaryota</taxon>
        <taxon>Metazoa</taxon>
        <taxon>Chordata</taxon>
        <taxon>Craniata</taxon>
        <taxon>Vertebrata</taxon>
        <taxon>Euteleostomi</taxon>
        <taxon>Actinopterygii</taxon>
        <taxon>Neopterygii</taxon>
        <taxon>Teleostei</taxon>
        <taxon>Neoteleostei</taxon>
        <taxon>Acanthomorphata</taxon>
        <taxon>Ovalentaria</taxon>
        <taxon>Atherinomorphae</taxon>
        <taxon>Cyprinodontiformes</taxon>
        <taxon>Goodeidae</taxon>
        <taxon>Crenichthys</taxon>
    </lineage>
</organism>
<evidence type="ECO:0000256" key="1">
    <source>
        <dbReference type="SAM" id="MobiDB-lite"/>
    </source>
</evidence>
<feature type="region of interest" description="Disordered" evidence="1">
    <location>
        <begin position="1"/>
        <end position="38"/>
    </location>
</feature>
<keyword evidence="3" id="KW-1185">Reference proteome</keyword>
<dbReference type="Proteomes" id="UP001311232">
    <property type="component" value="Unassembled WGS sequence"/>
</dbReference>
<name>A0AAV9QUL0_9TELE</name>
<dbReference type="AlphaFoldDB" id="A0AAV9QUL0"/>
<feature type="compositionally biased region" description="Polar residues" evidence="1">
    <location>
        <begin position="1"/>
        <end position="16"/>
    </location>
</feature>
<reference evidence="2 3" key="1">
    <citation type="submission" date="2021-06" db="EMBL/GenBank/DDBJ databases">
        <authorList>
            <person name="Palmer J.M."/>
        </authorList>
    </citation>
    <scope>NUCLEOTIDE SEQUENCE [LARGE SCALE GENOMIC DNA]</scope>
    <source>
        <strain evidence="2 3">MEX-2019</strain>
        <tissue evidence="2">Muscle</tissue>
    </source>
</reference>
<evidence type="ECO:0000313" key="2">
    <source>
        <dbReference type="EMBL" id="KAK5601181.1"/>
    </source>
</evidence>
<accession>A0AAV9QUL0</accession>